<dbReference type="AlphaFoldDB" id="A0AAW9SSK9"/>
<name>A0AAW9SSK9_9RHOB</name>
<sequence>MHPLIYSCKLMQTPSDLGRFRLCPGDDLEIGLDEDHVAMMARPRTWASRFVGRGLRPVGRVGSEHEASLRPLIEEGRHMRVRVVNVDGFVDLPESITISVWVQG</sequence>
<dbReference type="Proteomes" id="UP001428774">
    <property type="component" value="Unassembled WGS sequence"/>
</dbReference>
<organism evidence="1 2">
    <name type="scientific">Ponticoccus litoralis</name>
    <dbReference type="NCBI Taxonomy" id="422297"/>
    <lineage>
        <taxon>Bacteria</taxon>
        <taxon>Pseudomonadati</taxon>
        <taxon>Pseudomonadota</taxon>
        <taxon>Alphaproteobacteria</taxon>
        <taxon>Rhodobacterales</taxon>
        <taxon>Roseobacteraceae</taxon>
        <taxon>Ponticoccus</taxon>
    </lineage>
</organism>
<evidence type="ECO:0000313" key="1">
    <source>
        <dbReference type="EMBL" id="MEN9063580.1"/>
    </source>
</evidence>
<dbReference type="EMBL" id="JBDNCH010000005">
    <property type="protein sequence ID" value="MEN9063580.1"/>
    <property type="molecule type" value="Genomic_DNA"/>
</dbReference>
<protein>
    <recommendedName>
        <fullName evidence="3">HIRAN domain-containing protein</fullName>
    </recommendedName>
</protein>
<evidence type="ECO:0000313" key="2">
    <source>
        <dbReference type="Proteomes" id="UP001428774"/>
    </source>
</evidence>
<comment type="caution">
    <text evidence="1">The sequence shown here is derived from an EMBL/GenBank/DDBJ whole genome shotgun (WGS) entry which is preliminary data.</text>
</comment>
<accession>A0AAW9SSK9</accession>
<gene>
    <name evidence="1" type="ORF">ABFB10_23805</name>
</gene>
<proteinExistence type="predicted"/>
<dbReference type="RefSeq" id="WP_347168676.1">
    <property type="nucleotide sequence ID" value="NZ_JBDNCH010000005.1"/>
</dbReference>
<keyword evidence="2" id="KW-1185">Reference proteome</keyword>
<evidence type="ECO:0008006" key="3">
    <source>
        <dbReference type="Google" id="ProtNLM"/>
    </source>
</evidence>
<reference evidence="1 2" key="1">
    <citation type="submission" date="2024-05" db="EMBL/GenBank/DDBJ databases">
        <title>Genome sequence of Ponticoccus litoralis KCCM 90028.</title>
        <authorList>
            <person name="Kim J.M."/>
            <person name="Lee J.K."/>
            <person name="Choi B.J."/>
            <person name="Bayburt H."/>
            <person name="Baek J.H."/>
            <person name="Jeon C.O."/>
        </authorList>
    </citation>
    <scope>NUCLEOTIDE SEQUENCE [LARGE SCALE GENOMIC DNA]</scope>
    <source>
        <strain evidence="1 2">KCCM 90028</strain>
    </source>
</reference>